<protein>
    <submittedName>
        <fullName evidence="2">Uncharacterized protein</fullName>
    </submittedName>
</protein>
<feature type="transmembrane region" description="Helical" evidence="1">
    <location>
        <begin position="85"/>
        <end position="105"/>
    </location>
</feature>
<feature type="transmembrane region" description="Helical" evidence="1">
    <location>
        <begin position="52"/>
        <end position="79"/>
    </location>
</feature>
<keyword evidence="1" id="KW-0812">Transmembrane</keyword>
<feature type="transmembrane region" description="Helical" evidence="1">
    <location>
        <begin position="6"/>
        <end position="31"/>
    </location>
</feature>
<dbReference type="Proteomes" id="UP000003571">
    <property type="component" value="Unassembled WGS sequence"/>
</dbReference>
<dbReference type="STRING" id="907348.TresaDRAFT_2782"/>
<accession>H7EH13</accession>
<dbReference type="EMBL" id="AGRW01000022">
    <property type="protein sequence ID" value="EIC03131.1"/>
    <property type="molecule type" value="Genomic_DNA"/>
</dbReference>
<sequence>MTNTIPQVIISIIPIVGIGIGGIIIFFSLLWHHHEVKAQIKTGNYIKKSFDIKTYTLLIGILLTGLGTILSIFFAIFVVATNGPVQSLLGGLVPLAIGVSLLIFYKVNPEFHKD</sequence>
<reference evidence="2 3" key="1">
    <citation type="submission" date="2011-09" db="EMBL/GenBank/DDBJ databases">
        <title>The draft genome of Treponema saccharophilum DSM 2985.</title>
        <authorList>
            <consortium name="US DOE Joint Genome Institute (JGI-PGF)"/>
            <person name="Lucas S."/>
            <person name="Copeland A."/>
            <person name="Lapidus A."/>
            <person name="Glavina del Rio T."/>
            <person name="Dalin E."/>
            <person name="Tice H."/>
            <person name="Bruce D."/>
            <person name="Goodwin L."/>
            <person name="Pitluck S."/>
            <person name="Peters L."/>
            <person name="Kyrpides N."/>
            <person name="Mavromatis K."/>
            <person name="Ivanova N."/>
            <person name="Markowitz V."/>
            <person name="Cheng J.-F."/>
            <person name="Hugenholtz P."/>
            <person name="Woyke T."/>
            <person name="Wu D."/>
            <person name="Gronow S."/>
            <person name="Wellnitz S."/>
            <person name="Brambilla E."/>
            <person name="Klenk H.-P."/>
            <person name="Eisen J.A."/>
        </authorList>
    </citation>
    <scope>NUCLEOTIDE SEQUENCE [LARGE SCALE GENOMIC DNA]</scope>
    <source>
        <strain evidence="2 3">DSM 2985</strain>
    </source>
</reference>
<keyword evidence="3" id="KW-1185">Reference proteome</keyword>
<dbReference type="OrthoDB" id="363299at2"/>
<keyword evidence="1" id="KW-1133">Transmembrane helix</keyword>
<evidence type="ECO:0000313" key="2">
    <source>
        <dbReference type="EMBL" id="EIC03131.1"/>
    </source>
</evidence>
<keyword evidence="1" id="KW-0472">Membrane</keyword>
<dbReference type="eggNOG" id="ENOG5031CXK">
    <property type="taxonomic scope" value="Bacteria"/>
</dbReference>
<evidence type="ECO:0000256" key="1">
    <source>
        <dbReference type="SAM" id="Phobius"/>
    </source>
</evidence>
<comment type="caution">
    <text evidence="2">The sequence shown here is derived from an EMBL/GenBank/DDBJ whole genome shotgun (WGS) entry which is preliminary data.</text>
</comment>
<dbReference type="AlphaFoldDB" id="H7EH13"/>
<evidence type="ECO:0000313" key="3">
    <source>
        <dbReference type="Proteomes" id="UP000003571"/>
    </source>
</evidence>
<dbReference type="RefSeq" id="WP_002701773.1">
    <property type="nucleotide sequence ID" value="NZ_AGRW01000022.1"/>
</dbReference>
<organism evidence="2 3">
    <name type="scientific">Treponema saccharophilum DSM 2985</name>
    <dbReference type="NCBI Taxonomy" id="907348"/>
    <lineage>
        <taxon>Bacteria</taxon>
        <taxon>Pseudomonadati</taxon>
        <taxon>Spirochaetota</taxon>
        <taxon>Spirochaetia</taxon>
        <taxon>Spirochaetales</taxon>
        <taxon>Treponemataceae</taxon>
        <taxon>Treponema</taxon>
    </lineage>
</organism>
<proteinExistence type="predicted"/>
<name>H7EH13_9SPIR</name>
<dbReference type="PATRIC" id="fig|907348.3.peg.74"/>
<gene>
    <name evidence="2" type="ORF">TresaDRAFT_2782</name>
</gene>